<protein>
    <recommendedName>
        <fullName evidence="1">SET domain-containing protein</fullName>
    </recommendedName>
</protein>
<sequence length="478" mass="53443">MSLSIEDLPAWARLNNVSFSGVKVTKTEGKGYGVFAQNDMIAAEGCLDTPVMFTVPRDLTLNTTTIDEYAKEDKNFKQLLEALAEHRSTRTDILLFLLIQTARTRASSKNHLSVGVSNPWTEYSRFLPEVVLVPTEWTEDERLLLRGTSLESAVNAKISALDSEFEVVREASGDIPSYHELLWEHHTVSFQDWIRLDAIYRSRCLQLPRSGESMVPCIDMINHSAAPSAYYDENSNDQVLLLLRPGTSISQGDEVTISYGDAKSAAEMLFSYGFIDSNSTADSLVLPLRPFPDDPLAKAKLVAFGEAPKVHVARENGTIRWDSRFAHLMCVNEEDGLEFRVLQDTDGGRQLRVFWRDEDVTDQTANFADLGETHPFPEVMQLRVVTVVLECIQTQLERLESCQPSDTVSSSLREDCSKAGILLRQIEAKLLKDAIEVLEKERDSLMEAENVVAYLGSMETAELDLVGEEASNEADDFS</sequence>
<dbReference type="PANTHER" id="PTHR13271">
    <property type="entry name" value="UNCHARACTERIZED PUTATIVE METHYLTRANSFERASE"/>
    <property type="match status" value="1"/>
</dbReference>
<comment type="caution">
    <text evidence="2">The sequence shown here is derived from an EMBL/GenBank/DDBJ whole genome shotgun (WGS) entry which is preliminary data.</text>
</comment>
<reference evidence="2" key="2">
    <citation type="submission" date="2023-05" db="EMBL/GenBank/DDBJ databases">
        <authorList>
            <consortium name="Lawrence Berkeley National Laboratory"/>
            <person name="Steindorff A."/>
            <person name="Hensen N."/>
            <person name="Bonometti L."/>
            <person name="Westerberg I."/>
            <person name="Brannstrom I.O."/>
            <person name="Guillou S."/>
            <person name="Cros-Aarteil S."/>
            <person name="Calhoun S."/>
            <person name="Haridas S."/>
            <person name="Kuo A."/>
            <person name="Mondo S."/>
            <person name="Pangilinan J."/>
            <person name="Riley R."/>
            <person name="Labutti K."/>
            <person name="Andreopoulos B."/>
            <person name="Lipzen A."/>
            <person name="Chen C."/>
            <person name="Yanf M."/>
            <person name="Daum C."/>
            <person name="Ng V."/>
            <person name="Clum A."/>
            <person name="Ohm R."/>
            <person name="Martin F."/>
            <person name="Silar P."/>
            <person name="Natvig D."/>
            <person name="Lalanne C."/>
            <person name="Gautier V."/>
            <person name="Ament-Velasquez S.L."/>
            <person name="Kruys A."/>
            <person name="Hutchinson M.I."/>
            <person name="Powell A.J."/>
            <person name="Barry K."/>
            <person name="Miller A.N."/>
            <person name="Grigoriev I.V."/>
            <person name="Debuchy R."/>
            <person name="Gladieux P."/>
            <person name="Thoren M.H."/>
            <person name="Johannesson H."/>
        </authorList>
    </citation>
    <scope>NUCLEOTIDE SEQUENCE</scope>
    <source>
        <strain evidence="2">CBS 990.96</strain>
    </source>
</reference>
<dbReference type="SUPFAM" id="SSF82199">
    <property type="entry name" value="SET domain"/>
    <property type="match status" value="1"/>
</dbReference>
<accession>A0AAN7BL77</accession>
<dbReference type="InterPro" id="IPR050600">
    <property type="entry name" value="SETD3_SETD6_MTase"/>
</dbReference>
<dbReference type="Proteomes" id="UP001301958">
    <property type="component" value="Unassembled WGS sequence"/>
</dbReference>
<dbReference type="AlphaFoldDB" id="A0AAN7BL77"/>
<dbReference type="InterPro" id="IPR001214">
    <property type="entry name" value="SET_dom"/>
</dbReference>
<evidence type="ECO:0000259" key="1">
    <source>
        <dbReference type="PROSITE" id="PS50280"/>
    </source>
</evidence>
<dbReference type="InterPro" id="IPR046341">
    <property type="entry name" value="SET_dom_sf"/>
</dbReference>
<gene>
    <name evidence="2" type="ORF">QBC38DRAFT_368954</name>
</gene>
<dbReference type="CDD" id="cd10527">
    <property type="entry name" value="SET_LSMT"/>
    <property type="match status" value="1"/>
</dbReference>
<reference evidence="2" key="1">
    <citation type="journal article" date="2023" name="Mol. Phylogenet. Evol.">
        <title>Genome-scale phylogeny and comparative genomics of the fungal order Sordariales.</title>
        <authorList>
            <person name="Hensen N."/>
            <person name="Bonometti L."/>
            <person name="Westerberg I."/>
            <person name="Brannstrom I.O."/>
            <person name="Guillou S."/>
            <person name="Cros-Aarteil S."/>
            <person name="Calhoun S."/>
            <person name="Haridas S."/>
            <person name="Kuo A."/>
            <person name="Mondo S."/>
            <person name="Pangilinan J."/>
            <person name="Riley R."/>
            <person name="LaButti K."/>
            <person name="Andreopoulos B."/>
            <person name="Lipzen A."/>
            <person name="Chen C."/>
            <person name="Yan M."/>
            <person name="Daum C."/>
            <person name="Ng V."/>
            <person name="Clum A."/>
            <person name="Steindorff A."/>
            <person name="Ohm R.A."/>
            <person name="Martin F."/>
            <person name="Silar P."/>
            <person name="Natvig D.O."/>
            <person name="Lalanne C."/>
            <person name="Gautier V."/>
            <person name="Ament-Velasquez S.L."/>
            <person name="Kruys A."/>
            <person name="Hutchinson M.I."/>
            <person name="Powell A.J."/>
            <person name="Barry K."/>
            <person name="Miller A.N."/>
            <person name="Grigoriev I.V."/>
            <person name="Debuchy R."/>
            <person name="Gladieux P."/>
            <person name="Hiltunen Thoren M."/>
            <person name="Johannesson H."/>
        </authorList>
    </citation>
    <scope>NUCLEOTIDE SEQUENCE</scope>
    <source>
        <strain evidence="2">CBS 990.96</strain>
    </source>
</reference>
<evidence type="ECO:0000313" key="3">
    <source>
        <dbReference type="Proteomes" id="UP001301958"/>
    </source>
</evidence>
<evidence type="ECO:0000313" key="2">
    <source>
        <dbReference type="EMBL" id="KAK4225327.1"/>
    </source>
</evidence>
<dbReference type="EMBL" id="MU865369">
    <property type="protein sequence ID" value="KAK4225327.1"/>
    <property type="molecule type" value="Genomic_DNA"/>
</dbReference>
<dbReference type="GO" id="GO:0005634">
    <property type="term" value="C:nucleus"/>
    <property type="evidence" value="ECO:0007669"/>
    <property type="project" value="TreeGrafter"/>
</dbReference>
<dbReference type="Gene3D" id="3.90.1410.10">
    <property type="entry name" value="set domain protein methyltransferase, domain 1"/>
    <property type="match status" value="1"/>
</dbReference>
<dbReference type="GO" id="GO:0016279">
    <property type="term" value="F:protein-lysine N-methyltransferase activity"/>
    <property type="evidence" value="ECO:0007669"/>
    <property type="project" value="TreeGrafter"/>
</dbReference>
<proteinExistence type="predicted"/>
<dbReference type="PANTHER" id="PTHR13271:SF76">
    <property type="entry name" value="SET DOMAIN-CONTAINING PROTEIN 8"/>
    <property type="match status" value="1"/>
</dbReference>
<dbReference type="PROSITE" id="PS50280">
    <property type="entry name" value="SET"/>
    <property type="match status" value="1"/>
</dbReference>
<feature type="domain" description="SET" evidence="1">
    <location>
        <begin position="20"/>
        <end position="260"/>
    </location>
</feature>
<name>A0AAN7BL77_9PEZI</name>
<organism evidence="2 3">
    <name type="scientific">Podospora fimiseda</name>
    <dbReference type="NCBI Taxonomy" id="252190"/>
    <lineage>
        <taxon>Eukaryota</taxon>
        <taxon>Fungi</taxon>
        <taxon>Dikarya</taxon>
        <taxon>Ascomycota</taxon>
        <taxon>Pezizomycotina</taxon>
        <taxon>Sordariomycetes</taxon>
        <taxon>Sordariomycetidae</taxon>
        <taxon>Sordariales</taxon>
        <taxon>Podosporaceae</taxon>
        <taxon>Podospora</taxon>
    </lineage>
</organism>
<keyword evidence="3" id="KW-1185">Reference proteome</keyword>